<accession>A0A6M8HM79</accession>
<feature type="chain" id="PRO_5026720810" description="Rap1a immunity protein domain-containing protein" evidence="1">
    <location>
        <begin position="28"/>
        <end position="132"/>
    </location>
</feature>
<dbReference type="RefSeq" id="WP_171834424.1">
    <property type="nucleotide sequence ID" value="NZ_CP053708.1"/>
</dbReference>
<gene>
    <name evidence="3" type="ORF">HN018_04700</name>
</gene>
<dbReference type="AlphaFoldDB" id="A0A6M8HM79"/>
<keyword evidence="4" id="KW-1185">Reference proteome</keyword>
<protein>
    <recommendedName>
        <fullName evidence="2">Rap1a immunity protein domain-containing protein</fullName>
    </recommendedName>
</protein>
<sequence>MNKLRTTLLLGAIGFAGIAGNTTGAHAQRLTAMQASKFFQACQSRGGQTVCDAYISGLSDGVTLSESSVGKGADGKPLVVPAICVPPTPGAALRSKVLGWLSSHTDRLKGDVGPAVHDALLDLYPCHAGAGK</sequence>
<evidence type="ECO:0000259" key="2">
    <source>
        <dbReference type="Pfam" id="PF18602"/>
    </source>
</evidence>
<name>A0A6M8HM79_9PROT</name>
<dbReference type="InterPro" id="IPR041238">
    <property type="entry name" value="Rap1a"/>
</dbReference>
<proteinExistence type="predicted"/>
<dbReference type="EMBL" id="CP053708">
    <property type="protein sequence ID" value="QKE89430.1"/>
    <property type="molecule type" value="Genomic_DNA"/>
</dbReference>
<evidence type="ECO:0000313" key="3">
    <source>
        <dbReference type="EMBL" id="QKE89430.1"/>
    </source>
</evidence>
<feature type="domain" description="Rap1a immunity protein" evidence="2">
    <location>
        <begin position="37"/>
        <end position="126"/>
    </location>
</feature>
<evidence type="ECO:0000256" key="1">
    <source>
        <dbReference type="SAM" id="SignalP"/>
    </source>
</evidence>
<dbReference type="Proteomes" id="UP000500767">
    <property type="component" value="Chromosome"/>
</dbReference>
<reference evidence="3 4" key="1">
    <citation type="journal article" date="2014" name="World J. Microbiol. Biotechnol.">
        <title>Biodiversity and physiological characteristics of Antarctic and Arctic lichens-associated bacteria.</title>
        <authorList>
            <person name="Lee Y.M."/>
            <person name="Kim E.H."/>
            <person name="Lee H.K."/>
            <person name="Hong S.G."/>
        </authorList>
    </citation>
    <scope>NUCLEOTIDE SEQUENCE [LARGE SCALE GENOMIC DNA]</scope>
    <source>
        <strain evidence="3 4">PAMC 26569</strain>
    </source>
</reference>
<feature type="signal peptide" evidence="1">
    <location>
        <begin position="1"/>
        <end position="27"/>
    </location>
</feature>
<organism evidence="3 4">
    <name type="scientific">Lichenicola cladoniae</name>
    <dbReference type="NCBI Taxonomy" id="1484109"/>
    <lineage>
        <taxon>Bacteria</taxon>
        <taxon>Pseudomonadati</taxon>
        <taxon>Pseudomonadota</taxon>
        <taxon>Alphaproteobacteria</taxon>
        <taxon>Acetobacterales</taxon>
        <taxon>Acetobacteraceae</taxon>
        <taxon>Lichenicola</taxon>
    </lineage>
</organism>
<keyword evidence="1" id="KW-0732">Signal</keyword>
<evidence type="ECO:0000313" key="4">
    <source>
        <dbReference type="Proteomes" id="UP000500767"/>
    </source>
</evidence>
<dbReference type="Pfam" id="PF18602">
    <property type="entry name" value="Rap1a"/>
    <property type="match status" value="1"/>
</dbReference>
<dbReference type="KEGG" id="lck:HN018_04700"/>